<dbReference type="Pfam" id="PF13523">
    <property type="entry name" value="Acetyltransf_8"/>
    <property type="match status" value="1"/>
</dbReference>
<reference evidence="7" key="1">
    <citation type="journal article" date="2019" name="Int. J. Syst. Evol. Microbiol.">
        <title>The Global Catalogue of Microorganisms (GCM) 10K type strain sequencing project: providing services to taxonomists for standard genome sequencing and annotation.</title>
        <authorList>
            <consortium name="The Broad Institute Genomics Platform"/>
            <consortium name="The Broad Institute Genome Sequencing Center for Infectious Disease"/>
            <person name="Wu L."/>
            <person name="Ma J."/>
        </authorList>
    </citation>
    <scope>NUCLEOTIDE SEQUENCE [LARGE SCALE GENOMIC DNA]</scope>
    <source>
        <strain evidence="7">JCM 17027</strain>
    </source>
</reference>
<keyword evidence="7" id="KW-1185">Reference proteome</keyword>
<evidence type="ECO:0000259" key="5">
    <source>
        <dbReference type="SMART" id="SM01006"/>
    </source>
</evidence>
<dbReference type="Gene3D" id="3.40.630.30">
    <property type="match status" value="1"/>
</dbReference>
<comment type="pathway">
    <text evidence="2">Siderophore biosynthesis; mycobactin biosynthesis.</text>
</comment>
<dbReference type="EMBL" id="BAABCQ010000169">
    <property type="protein sequence ID" value="GAA4005260.1"/>
    <property type="molecule type" value="Genomic_DNA"/>
</dbReference>
<protein>
    <recommendedName>
        <fullName evidence="3">Lysine N-acyltransferase MbtK</fullName>
    </recommendedName>
    <alternativeName>
        <fullName evidence="4">Mycobactin synthase protein K</fullName>
    </alternativeName>
</protein>
<dbReference type="InterPro" id="IPR016181">
    <property type="entry name" value="Acyl_CoA_acyltransferase"/>
</dbReference>
<dbReference type="SMART" id="SM01006">
    <property type="entry name" value="AlcB"/>
    <property type="match status" value="1"/>
</dbReference>
<comment type="caution">
    <text evidence="6">The sequence shown here is derived from an EMBL/GenBank/DDBJ whole genome shotgun (WGS) entry which is preliminary data.</text>
</comment>
<dbReference type="Proteomes" id="UP001500034">
    <property type="component" value="Unassembled WGS sequence"/>
</dbReference>
<dbReference type="SUPFAM" id="SSF55729">
    <property type="entry name" value="Acyl-CoA N-acyltransferases (Nat)"/>
    <property type="match status" value="1"/>
</dbReference>
<organism evidence="6 7">
    <name type="scientific">Streptomyces marokkonensis</name>
    <dbReference type="NCBI Taxonomy" id="324855"/>
    <lineage>
        <taxon>Bacteria</taxon>
        <taxon>Bacillati</taxon>
        <taxon>Actinomycetota</taxon>
        <taxon>Actinomycetes</taxon>
        <taxon>Kitasatosporales</taxon>
        <taxon>Streptomycetaceae</taxon>
        <taxon>Streptomyces</taxon>
    </lineage>
</organism>
<evidence type="ECO:0000256" key="1">
    <source>
        <dbReference type="ARBA" id="ARBA00003818"/>
    </source>
</evidence>
<dbReference type="RefSeq" id="WP_345596470.1">
    <property type="nucleotide sequence ID" value="NZ_BAABCQ010000169.1"/>
</dbReference>
<proteinExistence type="predicted"/>
<accession>A0ABP7S188</accession>
<dbReference type="InterPro" id="IPR019432">
    <property type="entry name" value="Acyltransferase_MbtK/IucB-like"/>
</dbReference>
<comment type="function">
    <text evidence="1">Acyltransferase required for the direct transfer of medium- to long-chain fatty acyl moieties from a carrier protein (MbtL) on to the epsilon-amino group of lysine residue in the mycobactin core.</text>
</comment>
<evidence type="ECO:0000313" key="7">
    <source>
        <dbReference type="Proteomes" id="UP001500034"/>
    </source>
</evidence>
<gene>
    <name evidence="6" type="ORF">GCM10022384_59610</name>
</gene>
<evidence type="ECO:0000256" key="2">
    <source>
        <dbReference type="ARBA" id="ARBA00005102"/>
    </source>
</evidence>
<dbReference type="PANTHER" id="PTHR31438">
    <property type="entry name" value="LYSINE N-ACYLTRANSFERASE C17G9.06C-RELATED"/>
    <property type="match status" value="1"/>
</dbReference>
<evidence type="ECO:0000256" key="4">
    <source>
        <dbReference type="ARBA" id="ARBA00031122"/>
    </source>
</evidence>
<feature type="domain" description="Acyltransferase MbtK/IucB-like conserved" evidence="5">
    <location>
        <begin position="37"/>
        <end position="85"/>
    </location>
</feature>
<name>A0ABP7S188_9ACTN</name>
<evidence type="ECO:0000313" key="6">
    <source>
        <dbReference type="EMBL" id="GAA4005260.1"/>
    </source>
</evidence>
<sequence length="219" mass="23877">MSQRIGPAPDTHREPATSPLVVLHQCPVPGFGTVSFRRLVPDQDAAVVHAWVDDERARFWGMVGHTVEQVREVYAFVDGLNTHHAYLAEHDGRPVCLLQTYQPEHDPLSDHYAVRPGDVGIHLLFAPPEGEPRHGFGGALLDAVVSFVCADPGHLRIVGEPDARNSKAHRLLLRGGFTMGDEITMEHKTARLFFLELGTQLSTGGRTTTAPDSPACSGP</sequence>
<dbReference type="PANTHER" id="PTHR31438:SF1">
    <property type="entry name" value="LYSINE N-ACYLTRANSFERASE C17G9.06C-RELATED"/>
    <property type="match status" value="1"/>
</dbReference>
<evidence type="ECO:0000256" key="3">
    <source>
        <dbReference type="ARBA" id="ARBA00020586"/>
    </source>
</evidence>